<dbReference type="InterPro" id="IPR009057">
    <property type="entry name" value="Homeodomain-like_sf"/>
</dbReference>
<proteinExistence type="predicted"/>
<evidence type="ECO:0000256" key="1">
    <source>
        <dbReference type="ARBA" id="ARBA00023125"/>
    </source>
</evidence>
<keyword evidence="5" id="KW-1185">Reference proteome</keyword>
<dbReference type="SUPFAM" id="SSF46689">
    <property type="entry name" value="Homeodomain-like"/>
    <property type="match status" value="1"/>
</dbReference>
<dbReference type="AlphaFoldDB" id="A0A167VA39"/>
<dbReference type="Proteomes" id="UP000077164">
    <property type="component" value="Unassembled WGS sequence"/>
</dbReference>
<dbReference type="PANTHER" id="PTHR43479">
    <property type="entry name" value="ACREF/ENVCD OPERON REPRESSOR-RELATED"/>
    <property type="match status" value="1"/>
</dbReference>
<dbReference type="RefSeq" id="WP_066082163.1">
    <property type="nucleotide sequence ID" value="NZ_FRDK01000017.1"/>
</dbReference>
<reference evidence="4 5" key="1">
    <citation type="submission" date="2016-03" db="EMBL/GenBank/DDBJ databases">
        <title>Draft genome sequence of Flavobacterium fryxellicola DSM 16209.</title>
        <authorList>
            <person name="Shin S.-K."/>
            <person name="Yi H."/>
        </authorList>
    </citation>
    <scope>NUCLEOTIDE SEQUENCE [LARGE SCALE GENOMIC DNA]</scope>
    <source>
        <strain evidence="4 5">DSM 16209</strain>
    </source>
</reference>
<name>A0A167VA39_9FLAO</name>
<dbReference type="STRING" id="249352.SAMN05444395_11711"/>
<evidence type="ECO:0000313" key="5">
    <source>
        <dbReference type="Proteomes" id="UP000077164"/>
    </source>
</evidence>
<dbReference type="PROSITE" id="PS50977">
    <property type="entry name" value="HTH_TETR_2"/>
    <property type="match status" value="1"/>
</dbReference>
<evidence type="ECO:0000256" key="2">
    <source>
        <dbReference type="PROSITE-ProRule" id="PRU00335"/>
    </source>
</evidence>
<dbReference type="Gene3D" id="1.10.357.10">
    <property type="entry name" value="Tetracycline Repressor, domain 2"/>
    <property type="match status" value="1"/>
</dbReference>
<dbReference type="Pfam" id="PF00440">
    <property type="entry name" value="TetR_N"/>
    <property type="match status" value="1"/>
</dbReference>
<dbReference type="GO" id="GO:0003677">
    <property type="term" value="F:DNA binding"/>
    <property type="evidence" value="ECO:0007669"/>
    <property type="project" value="UniProtKB-UniRule"/>
</dbReference>
<evidence type="ECO:0000259" key="3">
    <source>
        <dbReference type="PROSITE" id="PS50977"/>
    </source>
</evidence>
<keyword evidence="1 2" id="KW-0238">DNA-binding</keyword>
<sequence length="206" mass="23831">MSTQERKKIEKENRRNVILAAAESIMVKNGLHGLNLDLIAQETNLAKGTLYLYFKSKEEILSILTIKARELLLEEFKKIAVNNQLDIEKLKSIVKINYNFYKKHPLYYDLVSLYEANHQVTETEEMYESSLAINDLVINIIQKAKEADQVQENINVAIFTLCLWGSTVGILQLMKVRGPIMKEKMNISEEEILDTFIQMMFQGIQK</sequence>
<feature type="DNA-binding region" description="H-T-H motif" evidence="2">
    <location>
        <begin position="35"/>
        <end position="54"/>
    </location>
</feature>
<protein>
    <recommendedName>
        <fullName evidence="3">HTH tetR-type domain-containing protein</fullName>
    </recommendedName>
</protein>
<dbReference type="EMBL" id="LVJE01000034">
    <property type="protein sequence ID" value="OAB26213.1"/>
    <property type="molecule type" value="Genomic_DNA"/>
</dbReference>
<dbReference type="OrthoDB" id="594604at2"/>
<dbReference type="SUPFAM" id="SSF48498">
    <property type="entry name" value="Tetracyclin repressor-like, C-terminal domain"/>
    <property type="match status" value="1"/>
</dbReference>
<evidence type="ECO:0000313" key="4">
    <source>
        <dbReference type="EMBL" id="OAB26213.1"/>
    </source>
</evidence>
<dbReference type="InterPro" id="IPR036271">
    <property type="entry name" value="Tet_transcr_reg_TetR-rel_C_sf"/>
</dbReference>
<dbReference type="PRINTS" id="PR00455">
    <property type="entry name" value="HTHTETR"/>
</dbReference>
<dbReference type="Gene3D" id="1.10.10.60">
    <property type="entry name" value="Homeodomain-like"/>
    <property type="match status" value="1"/>
</dbReference>
<dbReference type="InterPro" id="IPR050624">
    <property type="entry name" value="HTH-type_Tx_Regulator"/>
</dbReference>
<accession>A0A167VA39</accession>
<feature type="domain" description="HTH tetR-type" evidence="3">
    <location>
        <begin position="12"/>
        <end position="72"/>
    </location>
</feature>
<dbReference type="PANTHER" id="PTHR43479:SF11">
    <property type="entry name" value="ACREF_ENVCD OPERON REPRESSOR-RELATED"/>
    <property type="match status" value="1"/>
</dbReference>
<dbReference type="InterPro" id="IPR001647">
    <property type="entry name" value="HTH_TetR"/>
</dbReference>
<organism evidence="4 5">
    <name type="scientific">Flavobacterium fryxellicola</name>
    <dbReference type="NCBI Taxonomy" id="249352"/>
    <lineage>
        <taxon>Bacteria</taxon>
        <taxon>Pseudomonadati</taxon>
        <taxon>Bacteroidota</taxon>
        <taxon>Flavobacteriia</taxon>
        <taxon>Flavobacteriales</taxon>
        <taxon>Flavobacteriaceae</taxon>
        <taxon>Flavobacterium</taxon>
    </lineage>
</organism>
<comment type="caution">
    <text evidence="4">The sequence shown here is derived from an EMBL/GenBank/DDBJ whole genome shotgun (WGS) entry which is preliminary data.</text>
</comment>
<gene>
    <name evidence="4" type="ORF">FBFR_13320</name>
</gene>